<dbReference type="PANTHER" id="PTHR23278">
    <property type="entry name" value="SIDESTEP PROTEIN"/>
    <property type="match status" value="1"/>
</dbReference>
<dbReference type="InterPro" id="IPR013162">
    <property type="entry name" value="CD80_C2-set"/>
</dbReference>
<accession>A0A9P0HC67</accession>
<organism evidence="3 4">
    <name type="scientific">Nezara viridula</name>
    <name type="common">Southern green stink bug</name>
    <name type="synonym">Cimex viridulus</name>
    <dbReference type="NCBI Taxonomy" id="85310"/>
    <lineage>
        <taxon>Eukaryota</taxon>
        <taxon>Metazoa</taxon>
        <taxon>Ecdysozoa</taxon>
        <taxon>Arthropoda</taxon>
        <taxon>Hexapoda</taxon>
        <taxon>Insecta</taxon>
        <taxon>Pterygota</taxon>
        <taxon>Neoptera</taxon>
        <taxon>Paraneoptera</taxon>
        <taxon>Hemiptera</taxon>
        <taxon>Heteroptera</taxon>
        <taxon>Panheteroptera</taxon>
        <taxon>Pentatomomorpha</taxon>
        <taxon>Pentatomoidea</taxon>
        <taxon>Pentatomidae</taxon>
        <taxon>Pentatominae</taxon>
        <taxon>Nezara</taxon>
    </lineage>
</organism>
<gene>
    <name evidence="3" type="ORF">NEZAVI_LOCUS8803</name>
</gene>
<proteinExistence type="predicted"/>
<evidence type="ECO:0000313" key="3">
    <source>
        <dbReference type="EMBL" id="CAH1399329.1"/>
    </source>
</evidence>
<dbReference type="AlphaFoldDB" id="A0A9P0HC67"/>
<dbReference type="InterPro" id="IPR036179">
    <property type="entry name" value="Ig-like_dom_sf"/>
</dbReference>
<sequence length="85" mass="9760">MRNVKVFWDQLILTDHTILHNSSDILIIDKVKPLEVKIQDSNQPLSAGRLYNLPCTSTGSRPPAQLTWWKGDHRLDKTKETVSIH</sequence>
<evidence type="ECO:0000313" key="4">
    <source>
        <dbReference type="Proteomes" id="UP001152798"/>
    </source>
</evidence>
<dbReference type="InterPro" id="IPR007110">
    <property type="entry name" value="Ig-like_dom"/>
</dbReference>
<dbReference type="InterPro" id="IPR013783">
    <property type="entry name" value="Ig-like_fold"/>
</dbReference>
<dbReference type="Pfam" id="PF08205">
    <property type="entry name" value="C2-set_2"/>
    <property type="match status" value="1"/>
</dbReference>
<name>A0A9P0HC67_NEZVI</name>
<keyword evidence="4" id="KW-1185">Reference proteome</keyword>
<feature type="domain" description="Ig-like" evidence="2">
    <location>
        <begin position="33"/>
        <end position="85"/>
    </location>
</feature>
<evidence type="ECO:0000256" key="1">
    <source>
        <dbReference type="ARBA" id="ARBA00023157"/>
    </source>
</evidence>
<dbReference type="PANTHER" id="PTHR23278:SF19">
    <property type="entry name" value="OBSCURIN"/>
    <property type="match status" value="1"/>
</dbReference>
<dbReference type="PROSITE" id="PS50835">
    <property type="entry name" value="IG_LIKE"/>
    <property type="match status" value="1"/>
</dbReference>
<dbReference type="EMBL" id="OV725080">
    <property type="protein sequence ID" value="CAH1399329.1"/>
    <property type="molecule type" value="Genomic_DNA"/>
</dbReference>
<dbReference type="SUPFAM" id="SSF48726">
    <property type="entry name" value="Immunoglobulin"/>
    <property type="match status" value="1"/>
</dbReference>
<dbReference type="Gene3D" id="2.60.40.10">
    <property type="entry name" value="Immunoglobulins"/>
    <property type="match status" value="1"/>
</dbReference>
<reference evidence="3" key="1">
    <citation type="submission" date="2022-01" db="EMBL/GenBank/DDBJ databases">
        <authorList>
            <person name="King R."/>
        </authorList>
    </citation>
    <scope>NUCLEOTIDE SEQUENCE</scope>
</reference>
<protein>
    <recommendedName>
        <fullName evidence="2">Ig-like domain-containing protein</fullName>
    </recommendedName>
</protein>
<evidence type="ECO:0000259" key="2">
    <source>
        <dbReference type="PROSITE" id="PS50835"/>
    </source>
</evidence>
<keyword evidence="1" id="KW-1015">Disulfide bond</keyword>
<dbReference type="Proteomes" id="UP001152798">
    <property type="component" value="Chromosome 4"/>
</dbReference>
<dbReference type="OrthoDB" id="6624148at2759"/>